<dbReference type="Proteomes" id="UP000216498">
    <property type="component" value="Unassembled WGS sequence"/>
</dbReference>
<reference evidence="1 2" key="1">
    <citation type="submission" date="2017-08" db="EMBL/GenBank/DDBJ databases">
        <title>Virgibacillus indicus sp. nov. and Virgibacillus profoundi sp. nov, two moderately halophilic bacteria isolated from marine sediment by using the Microfluidic Streak Plate.</title>
        <authorList>
            <person name="Xu B."/>
            <person name="Hu B."/>
            <person name="Wang J."/>
            <person name="Zhu Y."/>
            <person name="Huang L."/>
            <person name="Du W."/>
            <person name="Huang Y."/>
        </authorList>
    </citation>
    <scope>NUCLEOTIDE SEQUENCE [LARGE SCALE GENOMIC DNA]</scope>
    <source>
        <strain evidence="1 2">IO3-P2-C2</strain>
    </source>
</reference>
<evidence type="ECO:0000313" key="2">
    <source>
        <dbReference type="Proteomes" id="UP000216498"/>
    </source>
</evidence>
<protein>
    <recommendedName>
        <fullName evidence="3">DUF3243 domain-containing protein</fullName>
    </recommendedName>
</protein>
<dbReference type="AlphaFoldDB" id="A0A265N5P0"/>
<proteinExistence type="predicted"/>
<dbReference type="RefSeq" id="WP_094887141.1">
    <property type="nucleotide sequence ID" value="NZ_NPMS01000011.1"/>
</dbReference>
<evidence type="ECO:0000313" key="1">
    <source>
        <dbReference type="EMBL" id="OZU87352.1"/>
    </source>
</evidence>
<dbReference type="Gene3D" id="1.10.760.20">
    <property type="entry name" value="Protein of unknown function DUF3243"/>
    <property type="match status" value="1"/>
</dbReference>
<gene>
    <name evidence="1" type="ORF">CIL03_17335</name>
</gene>
<organism evidence="1 2">
    <name type="scientific">Virgibacillus indicus</name>
    <dbReference type="NCBI Taxonomy" id="2024554"/>
    <lineage>
        <taxon>Bacteria</taxon>
        <taxon>Bacillati</taxon>
        <taxon>Bacillota</taxon>
        <taxon>Bacilli</taxon>
        <taxon>Bacillales</taxon>
        <taxon>Bacillaceae</taxon>
        <taxon>Virgibacillus</taxon>
    </lineage>
</organism>
<comment type="caution">
    <text evidence="1">The sequence shown here is derived from an EMBL/GenBank/DDBJ whole genome shotgun (WGS) entry which is preliminary data.</text>
</comment>
<sequence length="85" mass="9257">MSVLNNFDGWKSFLGNRLQSAEQNGMDDGAINSIATEVGSYLAANVEPKNDEQRLLAELWNAADQNQKQALAGTMVNLVKSSKTK</sequence>
<evidence type="ECO:0008006" key="3">
    <source>
        <dbReference type="Google" id="ProtNLM"/>
    </source>
</evidence>
<dbReference type="PIRSF" id="PIRSF004764">
    <property type="entry name" value="YmfJ"/>
    <property type="match status" value="1"/>
</dbReference>
<dbReference type="OrthoDB" id="2382009at2"/>
<dbReference type="InterPro" id="IPR021637">
    <property type="entry name" value="DUF3243"/>
</dbReference>
<dbReference type="Pfam" id="PF11588">
    <property type="entry name" value="DUF3243"/>
    <property type="match status" value="1"/>
</dbReference>
<dbReference type="InterPro" id="IPR024702">
    <property type="entry name" value="Uncharacterised_YmfJ"/>
</dbReference>
<dbReference type="EMBL" id="NPMS01000011">
    <property type="protein sequence ID" value="OZU87352.1"/>
    <property type="molecule type" value="Genomic_DNA"/>
</dbReference>
<dbReference type="InterPro" id="IPR038292">
    <property type="entry name" value="YmfJ/YflH_sf"/>
</dbReference>
<keyword evidence="2" id="KW-1185">Reference proteome</keyword>
<name>A0A265N5P0_9BACI</name>
<accession>A0A265N5P0</accession>